<evidence type="ECO:0000313" key="12">
    <source>
        <dbReference type="Proteomes" id="UP000250163"/>
    </source>
</evidence>
<dbReference type="InterPro" id="IPR050286">
    <property type="entry name" value="G_neg_Bact_CarbUptk_Porin"/>
</dbReference>
<evidence type="ECO:0000256" key="4">
    <source>
        <dbReference type="ARBA" id="ARBA00022452"/>
    </source>
</evidence>
<accession>A0A330LQK3</accession>
<keyword evidence="12" id="KW-1185">Reference proteome</keyword>
<sequence length="434" mass="47222">MTHKLLPVAAAILVALTSYNVAAESGTDVLTDGWEVHGYGSMNLRMADGETVHEEMGKPDYHSAGTSGQSTNQVELTIKKHTEHQNGVWSDFVVRSEYGNGNSFAYSSSGSQKNNTRAQFEVKESFVEIGGLSYLGEDTSIWGGQRFLNRSAGLISGEFWNQTSGVGAGIQTKLGGNTAGFAFVVADTSSDINGDVNELGKRSTLSSYNFYYHGVEALGGSLNFDLKYMEQANQEDKLSGGLTSAENGIGGAITYNRDYYGLDGWTQTGIAYGKGIASNRGVNFGDWSGDFSEDSTGLFITSYGVLNISENLQLGTEFVYFANDEFYGQKNIERIMFAARPSYKINDNLRLELTGSVSSEKLDDGAAWGRKDDNTYYMLEVASVFTVNADYFGRPQIKPYVTYYNTDKESAGGIKLAAGESSEIVVGVHTEIWF</sequence>
<evidence type="ECO:0000313" key="11">
    <source>
        <dbReference type="EMBL" id="SQD78251.1"/>
    </source>
</evidence>
<dbReference type="GO" id="GO:0046930">
    <property type="term" value="C:pore complex"/>
    <property type="evidence" value="ECO:0007669"/>
    <property type="project" value="UniProtKB-KW"/>
</dbReference>
<dbReference type="Proteomes" id="UP000250163">
    <property type="component" value="Chromosome MORIYA"/>
</dbReference>
<evidence type="ECO:0000256" key="3">
    <source>
        <dbReference type="ARBA" id="ARBA00022448"/>
    </source>
</evidence>
<feature type="signal peptide" evidence="10">
    <location>
        <begin position="1"/>
        <end position="23"/>
    </location>
</feature>
<keyword evidence="9" id="KW-0998">Cell outer membrane</keyword>
<dbReference type="Pfam" id="PF02264">
    <property type="entry name" value="LamB"/>
    <property type="match status" value="1"/>
</dbReference>
<evidence type="ECO:0000256" key="10">
    <source>
        <dbReference type="SAM" id="SignalP"/>
    </source>
</evidence>
<evidence type="ECO:0000256" key="2">
    <source>
        <dbReference type="ARBA" id="ARBA00007055"/>
    </source>
</evidence>
<dbReference type="GO" id="GO:0015288">
    <property type="term" value="F:porin activity"/>
    <property type="evidence" value="ECO:0007669"/>
    <property type="project" value="UniProtKB-KW"/>
</dbReference>
<evidence type="ECO:0000256" key="1">
    <source>
        <dbReference type="ARBA" id="ARBA00004571"/>
    </source>
</evidence>
<dbReference type="AlphaFoldDB" id="A0A330LQK3"/>
<proteinExistence type="inferred from homology"/>
<dbReference type="GO" id="GO:0015774">
    <property type="term" value="P:polysaccharide transport"/>
    <property type="evidence" value="ECO:0007669"/>
    <property type="project" value="TreeGrafter"/>
</dbReference>
<dbReference type="OrthoDB" id="106611at2"/>
<evidence type="ECO:0000256" key="6">
    <source>
        <dbReference type="ARBA" id="ARBA00023065"/>
    </source>
</evidence>
<dbReference type="Gene3D" id="2.40.170.10">
    <property type="entry name" value="Porin, LamB type"/>
    <property type="match status" value="1"/>
</dbReference>
<dbReference type="PANTHER" id="PTHR38762:SF1">
    <property type="entry name" value="CRYPTIC OUTER MEMBRANE PORIN BGLH-RELATED"/>
    <property type="match status" value="1"/>
</dbReference>
<dbReference type="PANTHER" id="PTHR38762">
    <property type="entry name" value="CRYPTIC OUTER MEMBRANE PORIN BGLH-RELATED"/>
    <property type="match status" value="1"/>
</dbReference>
<evidence type="ECO:0000256" key="5">
    <source>
        <dbReference type="ARBA" id="ARBA00022692"/>
    </source>
</evidence>
<dbReference type="InterPro" id="IPR003192">
    <property type="entry name" value="Porin_LamB"/>
</dbReference>
<gene>
    <name evidence="11" type="ORF">MORIYA_1773</name>
</gene>
<keyword evidence="6" id="KW-0406">Ion transport</keyword>
<evidence type="ECO:0000256" key="8">
    <source>
        <dbReference type="ARBA" id="ARBA00023136"/>
    </source>
</evidence>
<dbReference type="KEGG" id="mya:MORIYA_1773"/>
<evidence type="ECO:0000256" key="7">
    <source>
        <dbReference type="ARBA" id="ARBA00023114"/>
    </source>
</evidence>
<dbReference type="GO" id="GO:0006811">
    <property type="term" value="P:monoatomic ion transport"/>
    <property type="evidence" value="ECO:0007669"/>
    <property type="project" value="UniProtKB-KW"/>
</dbReference>
<dbReference type="RefSeq" id="WP_112714299.1">
    <property type="nucleotide sequence ID" value="NZ_LS483250.1"/>
</dbReference>
<dbReference type="InterPro" id="IPR036998">
    <property type="entry name" value="Porin_LamB_sf"/>
</dbReference>
<keyword evidence="3" id="KW-0813">Transport</keyword>
<keyword evidence="8" id="KW-0472">Membrane</keyword>
<keyword evidence="4" id="KW-1134">Transmembrane beta strand</keyword>
<evidence type="ECO:0000256" key="9">
    <source>
        <dbReference type="ARBA" id="ARBA00023237"/>
    </source>
</evidence>
<dbReference type="EMBL" id="LS483250">
    <property type="protein sequence ID" value="SQD78251.1"/>
    <property type="molecule type" value="Genomic_DNA"/>
</dbReference>
<protein>
    <submittedName>
        <fullName evidence="11">Putative maltoporin (Maltose/maltodextrin high-affinity receptor, phage lambda receptor protein) LamB</fullName>
    </submittedName>
</protein>
<dbReference type="GO" id="GO:0015144">
    <property type="term" value="F:carbohydrate transmembrane transporter activity"/>
    <property type="evidence" value="ECO:0007669"/>
    <property type="project" value="TreeGrafter"/>
</dbReference>
<keyword evidence="11" id="KW-0675">Receptor</keyword>
<keyword evidence="7" id="KW-0626">Porin</keyword>
<keyword evidence="5" id="KW-0812">Transmembrane</keyword>
<name>A0A330LQK3_9GAMM</name>
<comment type="subcellular location">
    <subcellularLocation>
        <location evidence="1">Cell outer membrane</location>
        <topology evidence="1">Multi-pass membrane protein</topology>
    </subcellularLocation>
</comment>
<feature type="chain" id="PRO_5016391148" evidence="10">
    <location>
        <begin position="24"/>
        <end position="434"/>
    </location>
</feature>
<dbReference type="GO" id="GO:0009279">
    <property type="term" value="C:cell outer membrane"/>
    <property type="evidence" value="ECO:0007669"/>
    <property type="project" value="UniProtKB-SubCell"/>
</dbReference>
<organism evidence="11 12">
    <name type="scientific">Moritella yayanosii</name>
    <dbReference type="NCBI Taxonomy" id="69539"/>
    <lineage>
        <taxon>Bacteria</taxon>
        <taxon>Pseudomonadati</taxon>
        <taxon>Pseudomonadota</taxon>
        <taxon>Gammaproteobacteria</taxon>
        <taxon>Alteromonadales</taxon>
        <taxon>Moritellaceae</taxon>
        <taxon>Moritella</taxon>
    </lineage>
</organism>
<keyword evidence="10" id="KW-0732">Signal</keyword>
<reference evidence="12" key="1">
    <citation type="submission" date="2018-05" db="EMBL/GenBank/DDBJ databases">
        <authorList>
            <person name="Cea G.-C."/>
            <person name="William W."/>
        </authorList>
    </citation>
    <scope>NUCLEOTIDE SEQUENCE [LARGE SCALE GENOMIC DNA]</scope>
    <source>
        <strain evidence="12">DB21MT 5</strain>
    </source>
</reference>
<comment type="similarity">
    <text evidence="2">Belongs to the porin LamB (TC 1.B.3) family.</text>
</comment>
<dbReference type="SUPFAM" id="SSF56935">
    <property type="entry name" value="Porins"/>
    <property type="match status" value="1"/>
</dbReference>